<comment type="caution">
    <text evidence="3">The sequence shown here is derived from an EMBL/GenBank/DDBJ whole genome shotgun (WGS) entry which is preliminary data.</text>
</comment>
<gene>
    <name evidence="3" type="ORF">MKW98_009927</name>
</gene>
<evidence type="ECO:0000256" key="2">
    <source>
        <dbReference type="ARBA" id="ARBA00022840"/>
    </source>
</evidence>
<reference evidence="3" key="1">
    <citation type="submission" date="2022-04" db="EMBL/GenBank/DDBJ databases">
        <title>A functionally conserved STORR gene fusion in Papaver species that diverged 16.8 million years ago.</title>
        <authorList>
            <person name="Catania T."/>
        </authorList>
    </citation>
    <scope>NUCLEOTIDE SEQUENCE</scope>
    <source>
        <strain evidence="3">S-188037</strain>
    </source>
</reference>
<dbReference type="EMBL" id="JAJJMB010006318">
    <property type="protein sequence ID" value="KAI3935008.1"/>
    <property type="molecule type" value="Genomic_DNA"/>
</dbReference>
<keyword evidence="2" id="KW-0067">ATP-binding</keyword>
<dbReference type="Proteomes" id="UP001202328">
    <property type="component" value="Unassembled WGS sequence"/>
</dbReference>
<keyword evidence="4" id="KW-1185">Reference proteome</keyword>
<evidence type="ECO:0000313" key="3">
    <source>
        <dbReference type="EMBL" id="KAI3935008.1"/>
    </source>
</evidence>
<proteinExistence type="predicted"/>
<organism evidence="3 4">
    <name type="scientific">Papaver atlanticum</name>
    <dbReference type="NCBI Taxonomy" id="357466"/>
    <lineage>
        <taxon>Eukaryota</taxon>
        <taxon>Viridiplantae</taxon>
        <taxon>Streptophyta</taxon>
        <taxon>Embryophyta</taxon>
        <taxon>Tracheophyta</taxon>
        <taxon>Spermatophyta</taxon>
        <taxon>Magnoliopsida</taxon>
        <taxon>Ranunculales</taxon>
        <taxon>Papaveraceae</taxon>
        <taxon>Papaveroideae</taxon>
        <taxon>Papaver</taxon>
    </lineage>
</organism>
<dbReference type="GO" id="GO:0140662">
    <property type="term" value="F:ATP-dependent protein folding chaperone"/>
    <property type="evidence" value="ECO:0007669"/>
    <property type="project" value="InterPro"/>
</dbReference>
<accession>A0AAD4T161</accession>
<dbReference type="Pfam" id="PF00012">
    <property type="entry name" value="HSP70"/>
    <property type="match status" value="1"/>
</dbReference>
<sequence>FKRDGGIHLLKDKQALRHLTETAEKAKMALSSLTQANIREIVDGHGGEETLANQHQSFYIAAGQLSRKNGESGGAKVVDHSEDLLATID</sequence>
<name>A0AAD4T161_9MAGN</name>
<keyword evidence="1" id="KW-0547">Nucleotide-binding</keyword>
<protein>
    <submittedName>
        <fullName evidence="3">Uncharacterized protein</fullName>
    </submittedName>
</protein>
<evidence type="ECO:0000313" key="4">
    <source>
        <dbReference type="Proteomes" id="UP001202328"/>
    </source>
</evidence>
<dbReference type="AlphaFoldDB" id="A0AAD4T161"/>
<feature type="non-terminal residue" evidence="3">
    <location>
        <position position="89"/>
    </location>
</feature>
<evidence type="ECO:0000256" key="1">
    <source>
        <dbReference type="ARBA" id="ARBA00022741"/>
    </source>
</evidence>
<dbReference type="Gene3D" id="3.90.640.10">
    <property type="entry name" value="Actin, Chain A, domain 4"/>
    <property type="match status" value="1"/>
</dbReference>
<dbReference type="GO" id="GO:0005524">
    <property type="term" value="F:ATP binding"/>
    <property type="evidence" value="ECO:0007669"/>
    <property type="project" value="UniProtKB-KW"/>
</dbReference>
<dbReference type="InterPro" id="IPR013126">
    <property type="entry name" value="Hsp_70_fam"/>
</dbReference>